<feature type="domain" description="DUF4113" evidence="1">
    <location>
        <begin position="2"/>
        <end position="28"/>
    </location>
</feature>
<dbReference type="InterPro" id="IPR025188">
    <property type="entry name" value="DUF4113"/>
</dbReference>
<dbReference type="Proteomes" id="UP000886740">
    <property type="component" value="Unassembled WGS sequence"/>
</dbReference>
<dbReference type="EMBL" id="DXEL01000034">
    <property type="protein sequence ID" value="HIX74284.1"/>
    <property type="molecule type" value="Genomic_DNA"/>
</dbReference>
<protein>
    <submittedName>
        <fullName evidence="2">DUF4113 domain-containing protein</fullName>
    </submittedName>
</protein>
<sequence>MQGTAPKNWGLKQEHISQQYTTNLLEVIKEKG</sequence>
<dbReference type="Pfam" id="PF13438">
    <property type="entry name" value="DUF4113"/>
    <property type="match status" value="1"/>
</dbReference>
<proteinExistence type="predicted"/>
<evidence type="ECO:0000259" key="1">
    <source>
        <dbReference type="Pfam" id="PF13438"/>
    </source>
</evidence>
<dbReference type="AlphaFoldDB" id="A0A9D1X7S3"/>
<reference evidence="2" key="2">
    <citation type="submission" date="2021-04" db="EMBL/GenBank/DDBJ databases">
        <authorList>
            <person name="Gilroy R."/>
        </authorList>
    </citation>
    <scope>NUCLEOTIDE SEQUENCE</scope>
    <source>
        <strain evidence="2">ChiGjej6B6-14162</strain>
    </source>
</reference>
<accession>A0A9D1X7S3</accession>
<gene>
    <name evidence="2" type="ORF">H9977_04505</name>
</gene>
<reference evidence="2" key="1">
    <citation type="journal article" date="2021" name="PeerJ">
        <title>Extensive microbial diversity within the chicken gut microbiome revealed by metagenomics and culture.</title>
        <authorList>
            <person name="Gilroy R."/>
            <person name="Ravi A."/>
            <person name="Getino M."/>
            <person name="Pursley I."/>
            <person name="Horton D.L."/>
            <person name="Alikhan N.F."/>
            <person name="Baker D."/>
            <person name="Gharbi K."/>
            <person name="Hall N."/>
            <person name="Watson M."/>
            <person name="Adriaenssens E.M."/>
            <person name="Foster-Nyarko E."/>
            <person name="Jarju S."/>
            <person name="Secka A."/>
            <person name="Antonio M."/>
            <person name="Oren A."/>
            <person name="Chaudhuri R.R."/>
            <person name="La Ragione R."/>
            <person name="Hildebrand F."/>
            <person name="Pallen M.J."/>
        </authorList>
    </citation>
    <scope>NUCLEOTIDE SEQUENCE</scope>
    <source>
        <strain evidence="2">ChiGjej6B6-14162</strain>
    </source>
</reference>
<evidence type="ECO:0000313" key="2">
    <source>
        <dbReference type="EMBL" id="HIX74284.1"/>
    </source>
</evidence>
<evidence type="ECO:0000313" key="3">
    <source>
        <dbReference type="Proteomes" id="UP000886740"/>
    </source>
</evidence>
<name>A0A9D1X7S3_9BACT</name>
<organism evidence="2 3">
    <name type="scientific">Candidatus Parabacteroides intestinipullorum</name>
    <dbReference type="NCBI Taxonomy" id="2838723"/>
    <lineage>
        <taxon>Bacteria</taxon>
        <taxon>Pseudomonadati</taxon>
        <taxon>Bacteroidota</taxon>
        <taxon>Bacteroidia</taxon>
        <taxon>Bacteroidales</taxon>
        <taxon>Tannerellaceae</taxon>
        <taxon>Parabacteroides</taxon>
    </lineage>
</organism>
<comment type="caution">
    <text evidence="2">The sequence shown here is derived from an EMBL/GenBank/DDBJ whole genome shotgun (WGS) entry which is preliminary data.</text>
</comment>